<dbReference type="PANTHER" id="PTHR46082:SF6">
    <property type="entry name" value="AAA+ ATPASE DOMAIN-CONTAINING PROTEIN-RELATED"/>
    <property type="match status" value="1"/>
</dbReference>
<accession>A0A9W9VG27</accession>
<dbReference type="InterPro" id="IPR011990">
    <property type="entry name" value="TPR-like_helical_dom_sf"/>
</dbReference>
<dbReference type="InterPro" id="IPR019734">
    <property type="entry name" value="TPR_rpt"/>
</dbReference>
<reference evidence="2" key="2">
    <citation type="journal article" date="2023" name="IMA Fungus">
        <title>Comparative genomic study of the Penicillium genus elucidates a diverse pangenome and 15 lateral gene transfer events.</title>
        <authorList>
            <person name="Petersen C."/>
            <person name="Sorensen T."/>
            <person name="Nielsen M.R."/>
            <person name="Sondergaard T.E."/>
            <person name="Sorensen J.L."/>
            <person name="Fitzpatrick D.A."/>
            <person name="Frisvad J.C."/>
            <person name="Nielsen K.L."/>
        </authorList>
    </citation>
    <scope>NUCLEOTIDE SEQUENCE</scope>
    <source>
        <strain evidence="2">IBT 29864</strain>
    </source>
</reference>
<dbReference type="Gene3D" id="3.40.50.300">
    <property type="entry name" value="P-loop containing nucleotide triphosphate hydrolases"/>
    <property type="match status" value="1"/>
</dbReference>
<evidence type="ECO:0000259" key="1">
    <source>
        <dbReference type="Pfam" id="PF25000"/>
    </source>
</evidence>
<dbReference type="PANTHER" id="PTHR46082">
    <property type="entry name" value="ATP/GTP-BINDING PROTEIN-RELATED"/>
    <property type="match status" value="1"/>
</dbReference>
<dbReference type="InterPro" id="IPR027417">
    <property type="entry name" value="P-loop_NTPase"/>
</dbReference>
<gene>
    <name evidence="2" type="ORF">N7496_005465</name>
</gene>
<dbReference type="PRINTS" id="PR00381">
    <property type="entry name" value="KINESINLIGHT"/>
</dbReference>
<dbReference type="InterPro" id="IPR053137">
    <property type="entry name" value="NLR-like"/>
</dbReference>
<sequence>MGSVVQGDGNSGVQVGINHGSICVSDSQALPEIRPDPLSTVPFSRDPDFVSRDGLISRMDEKASIAGSRLALVGLGGVGKTQLAIEYCYKVRERSPDTWILWIHASNAARYEKSLHDLADRLKIPRRHNLEINISQLVANWLQDENIGKWILVLDNVDDDELLRKPLPRVTGMDNHSSMQQQLYVPAQPPLRDLLQTSSGSIIVTSRNKGVALDIVGHKNLINVQPMNEVEAVDLLKTKLNVTSEPEVMESLVEALDFIPLAIVQAAAYITHRSPFCSVSQYLQAIQNSDHQAVLLLDQEADLLCRDWEAKNSVLITWQISFEYIRRVEPSAADLLSLMSFFDRQGIPRDLLLAHKYHNSKELDDSSTGVVDYTTSIDEKHHRLMDDITTLRDYSLVAVGSDHAFLTMHRLVQLTVRAWLNANKKLEEWKDQFIKSLYYQFPVVEYENWKRCQSLFPHVKWALFQRPLSLESLERWSWLLYQGAYYAMRIGNLADARKMAFTLREQEVKTGGPESDNALLCTELLAKVYRLEGRWNEAAQLQEGVIKTRNLRTGENHLFTLSKATLGLIYMDLGRWEEAEQLLKDAVEALDTQFGDEDPETLSNLGNLALVYWCQGRWDDAQRLQVQIVKVRQNTLGLDHLDTLMAMANLGATYISQGRFEEAKQILSKATAARRTKLGEEHPRTLESMANLAATYWEQDQWEEAERLQLHILRTNQKTTGRDHPNTLSSMASLALTYSKQSRWVDAEHLQLHVMQTMKIKLGEDHPQTLTSMANLAGTYMHLGRWDDAENIQMQEMRISTIKLGTDHPDTLVSMANLATTLLKQGRLEEASRLQLQVMQKGKVSLGDGHPDMVKYMGNMASIYKAQGCWGEAECLEVKVMQHRKVNLGQDHLDTVISMGNLATTYMNQGRWEEARQLLIPALRTRQTRLGQSDPRTLATMSNLATVYSNQGNLQETEKLEVQIVDIRKKTLGHDHHATLSSMLNLALTLFQLERYEEGERLEDHVIEVTMVKLGAGHPDAIASVVSLAFTCKATGRRSEAVDLLLVCVAKQERILGPAHPDTVKNSILLLEWEMEGLNLDG</sequence>
<keyword evidence="3" id="KW-1185">Reference proteome</keyword>
<proteinExistence type="predicted"/>
<dbReference type="Pfam" id="PF13424">
    <property type="entry name" value="TPR_12"/>
    <property type="match status" value="4"/>
</dbReference>
<dbReference type="SUPFAM" id="SSF48452">
    <property type="entry name" value="TPR-like"/>
    <property type="match status" value="4"/>
</dbReference>
<dbReference type="AlphaFoldDB" id="A0A9W9VG27"/>
<dbReference type="OrthoDB" id="5986190at2759"/>
<protein>
    <recommendedName>
        <fullName evidence="1">DUF7779 domain-containing protein</fullName>
    </recommendedName>
</protein>
<dbReference type="Proteomes" id="UP001147782">
    <property type="component" value="Unassembled WGS sequence"/>
</dbReference>
<dbReference type="Pfam" id="PF25000">
    <property type="entry name" value="DUF7779"/>
    <property type="match status" value="1"/>
</dbReference>
<dbReference type="SUPFAM" id="SSF52540">
    <property type="entry name" value="P-loop containing nucleoside triphosphate hydrolases"/>
    <property type="match status" value="1"/>
</dbReference>
<reference evidence="2" key="1">
    <citation type="submission" date="2022-11" db="EMBL/GenBank/DDBJ databases">
        <authorList>
            <person name="Petersen C."/>
        </authorList>
    </citation>
    <scope>NUCLEOTIDE SEQUENCE</scope>
    <source>
        <strain evidence="2">IBT 29864</strain>
    </source>
</reference>
<comment type="caution">
    <text evidence="2">The sequence shown here is derived from an EMBL/GenBank/DDBJ whole genome shotgun (WGS) entry which is preliminary data.</text>
</comment>
<dbReference type="EMBL" id="JAPZBS010000004">
    <property type="protein sequence ID" value="KAJ5378056.1"/>
    <property type="molecule type" value="Genomic_DNA"/>
</dbReference>
<feature type="domain" description="DUF7779" evidence="1">
    <location>
        <begin position="327"/>
        <end position="423"/>
    </location>
</feature>
<dbReference type="RefSeq" id="XP_056556919.1">
    <property type="nucleotide sequence ID" value="XM_056698394.1"/>
</dbReference>
<dbReference type="InterPro" id="IPR056681">
    <property type="entry name" value="DUF7779"/>
</dbReference>
<name>A0A9W9VG27_9EURO</name>
<dbReference type="Pfam" id="PF13374">
    <property type="entry name" value="TPR_10"/>
    <property type="match status" value="3"/>
</dbReference>
<dbReference type="NCBIfam" id="NF040586">
    <property type="entry name" value="FxSxx_TPR"/>
    <property type="match status" value="1"/>
</dbReference>
<dbReference type="SMART" id="SM00028">
    <property type="entry name" value="TPR"/>
    <property type="match status" value="4"/>
</dbReference>
<evidence type="ECO:0000313" key="2">
    <source>
        <dbReference type="EMBL" id="KAJ5378056.1"/>
    </source>
</evidence>
<dbReference type="Gene3D" id="1.25.40.10">
    <property type="entry name" value="Tetratricopeptide repeat domain"/>
    <property type="match status" value="4"/>
</dbReference>
<dbReference type="GeneID" id="81437573"/>
<evidence type="ECO:0000313" key="3">
    <source>
        <dbReference type="Proteomes" id="UP001147782"/>
    </source>
</evidence>
<organism evidence="2 3">
    <name type="scientific">Penicillium cataractarum</name>
    <dbReference type="NCBI Taxonomy" id="2100454"/>
    <lineage>
        <taxon>Eukaryota</taxon>
        <taxon>Fungi</taxon>
        <taxon>Dikarya</taxon>
        <taxon>Ascomycota</taxon>
        <taxon>Pezizomycotina</taxon>
        <taxon>Eurotiomycetes</taxon>
        <taxon>Eurotiomycetidae</taxon>
        <taxon>Eurotiales</taxon>
        <taxon>Aspergillaceae</taxon>
        <taxon>Penicillium</taxon>
    </lineage>
</organism>